<evidence type="ECO:0000259" key="6">
    <source>
        <dbReference type="Pfam" id="PF03404"/>
    </source>
</evidence>
<comment type="caution">
    <text evidence="7">The sequence shown here is derived from an EMBL/GenBank/DDBJ whole genome shotgun (WGS) entry which is preliminary data.</text>
</comment>
<dbReference type="Pfam" id="PF08520">
    <property type="entry name" value="Mitofissin"/>
    <property type="match status" value="1"/>
</dbReference>
<dbReference type="InterPro" id="IPR036374">
    <property type="entry name" value="OxRdtase_Mopterin-bd_sf"/>
</dbReference>
<sequence length="404" mass="44965">MDYSCEPEHSQHLNIQEKQPFNAEPTAAALVEFPITPEELVYCRNHGPVREFDAESYSITISGSPKGDLTLNVKELQSLFPCARVVAALQCAGIRRAEMGKVKRVHGVPWADGVIANCKWGGVRLSDLLQHVGVTEQDNHHVCFESRATLCQDDTYYGASIPLEVALDPRHDVLIAYEMNDQPLSPDHGGPLRVVVPGYLGARWVKWVDRIIISKEESPNFYQQRDYKILPPTVENKVDALPLWSKYPAMTALPLNSVVAVAHPTGDDKLFVKGYALPGPSGNVKRVEISLDDGETWQDANLTYQHNNWSWTIWEAEVDCKLPTGTVYSRAIDVEGNVQPREGIWNMRGVAYNGWGVRDWPDPSLISDPTARSVAEKFLGVGETVFDMVQATAVNSSYFKKSSS</sequence>
<evidence type="ECO:0000256" key="1">
    <source>
        <dbReference type="ARBA" id="ARBA00001924"/>
    </source>
</evidence>
<evidence type="ECO:0000256" key="4">
    <source>
        <dbReference type="ARBA" id="ARBA00023002"/>
    </source>
</evidence>
<dbReference type="GO" id="GO:0020037">
    <property type="term" value="F:heme binding"/>
    <property type="evidence" value="ECO:0007669"/>
    <property type="project" value="TreeGrafter"/>
</dbReference>
<dbReference type="Pfam" id="PF00174">
    <property type="entry name" value="Oxidored_molyb"/>
    <property type="match status" value="1"/>
</dbReference>
<feature type="domain" description="Moybdenum cofactor oxidoreductase dimerisation" evidence="6">
    <location>
        <begin position="261"/>
        <end position="355"/>
    </location>
</feature>
<dbReference type="InterPro" id="IPR005066">
    <property type="entry name" value="MoCF_OxRdtse_dimer"/>
</dbReference>
<accession>A0A409W620</accession>
<dbReference type="InterPro" id="IPR008335">
    <property type="entry name" value="Mopterin_OxRdtase_euk"/>
</dbReference>
<dbReference type="PRINTS" id="PR00407">
    <property type="entry name" value="EUMOPTERIN"/>
</dbReference>
<dbReference type="GO" id="GO:0005739">
    <property type="term" value="C:mitochondrion"/>
    <property type="evidence" value="ECO:0007669"/>
    <property type="project" value="TreeGrafter"/>
</dbReference>
<dbReference type="Pfam" id="PF03404">
    <property type="entry name" value="Mo-co_dimer"/>
    <property type="match status" value="1"/>
</dbReference>
<protein>
    <recommendedName>
        <fullName evidence="9">Sulfite oxidase</fullName>
    </recommendedName>
</protein>
<dbReference type="Gene3D" id="3.90.420.10">
    <property type="entry name" value="Oxidoreductase, molybdopterin-binding domain"/>
    <property type="match status" value="1"/>
</dbReference>
<reference evidence="7 8" key="1">
    <citation type="journal article" date="2018" name="Evol. Lett.">
        <title>Horizontal gene cluster transfer increased hallucinogenic mushroom diversity.</title>
        <authorList>
            <person name="Reynolds H.T."/>
            <person name="Vijayakumar V."/>
            <person name="Gluck-Thaler E."/>
            <person name="Korotkin H.B."/>
            <person name="Matheny P.B."/>
            <person name="Slot J.C."/>
        </authorList>
    </citation>
    <scope>NUCLEOTIDE SEQUENCE [LARGE SCALE GENOMIC DNA]</scope>
    <source>
        <strain evidence="7 8">2629</strain>
    </source>
</reference>
<evidence type="ECO:0000256" key="3">
    <source>
        <dbReference type="ARBA" id="ARBA00022723"/>
    </source>
</evidence>
<dbReference type="STRING" id="181874.A0A409W620"/>
<dbReference type="PANTHER" id="PTHR19372:SF7">
    <property type="entry name" value="SULFITE OXIDASE, MITOCHONDRIAL"/>
    <property type="match status" value="1"/>
</dbReference>
<proteinExistence type="predicted"/>
<name>A0A409W620_9AGAR</name>
<keyword evidence="8" id="KW-1185">Reference proteome</keyword>
<dbReference type="AlphaFoldDB" id="A0A409W620"/>
<keyword evidence="4" id="KW-0560">Oxidoreductase</keyword>
<dbReference type="SUPFAM" id="SSF81296">
    <property type="entry name" value="E set domains"/>
    <property type="match status" value="1"/>
</dbReference>
<dbReference type="EMBL" id="NHTK01005784">
    <property type="protein sequence ID" value="PPQ73970.1"/>
    <property type="molecule type" value="Genomic_DNA"/>
</dbReference>
<evidence type="ECO:0000313" key="7">
    <source>
        <dbReference type="EMBL" id="PPQ73970.1"/>
    </source>
</evidence>
<dbReference type="Proteomes" id="UP000284842">
    <property type="component" value="Unassembled WGS sequence"/>
</dbReference>
<dbReference type="GO" id="GO:0043546">
    <property type="term" value="F:molybdopterin cofactor binding"/>
    <property type="evidence" value="ECO:0007669"/>
    <property type="project" value="TreeGrafter"/>
</dbReference>
<evidence type="ECO:0000256" key="2">
    <source>
        <dbReference type="ARBA" id="ARBA00022505"/>
    </source>
</evidence>
<keyword evidence="3" id="KW-0479">Metal-binding</keyword>
<gene>
    <name evidence="7" type="ORF">CVT24_012532</name>
</gene>
<dbReference type="InterPro" id="IPR014756">
    <property type="entry name" value="Ig_E-set"/>
</dbReference>
<evidence type="ECO:0000259" key="5">
    <source>
        <dbReference type="Pfam" id="PF00174"/>
    </source>
</evidence>
<organism evidence="7 8">
    <name type="scientific">Panaeolus cyanescens</name>
    <dbReference type="NCBI Taxonomy" id="181874"/>
    <lineage>
        <taxon>Eukaryota</taxon>
        <taxon>Fungi</taxon>
        <taxon>Dikarya</taxon>
        <taxon>Basidiomycota</taxon>
        <taxon>Agaricomycotina</taxon>
        <taxon>Agaricomycetes</taxon>
        <taxon>Agaricomycetidae</taxon>
        <taxon>Agaricales</taxon>
        <taxon>Agaricineae</taxon>
        <taxon>Galeropsidaceae</taxon>
        <taxon>Panaeolus</taxon>
    </lineage>
</organism>
<dbReference type="GO" id="GO:0006790">
    <property type="term" value="P:sulfur compound metabolic process"/>
    <property type="evidence" value="ECO:0007669"/>
    <property type="project" value="TreeGrafter"/>
</dbReference>
<dbReference type="FunFam" id="3.90.420.10:FF:000002">
    <property type="entry name" value="sulfite oxidase, mitochondrial"/>
    <property type="match status" value="1"/>
</dbReference>
<comment type="cofactor">
    <cofactor evidence="1">
        <name>Mo-molybdopterin</name>
        <dbReference type="ChEBI" id="CHEBI:71302"/>
    </cofactor>
</comment>
<dbReference type="InterPro" id="IPR000572">
    <property type="entry name" value="OxRdtase_Mopterin-bd_dom"/>
</dbReference>
<evidence type="ECO:0000313" key="8">
    <source>
        <dbReference type="Proteomes" id="UP000284842"/>
    </source>
</evidence>
<dbReference type="InterPro" id="IPR013726">
    <property type="entry name" value="Mitofissin"/>
</dbReference>
<evidence type="ECO:0008006" key="9">
    <source>
        <dbReference type="Google" id="ProtNLM"/>
    </source>
</evidence>
<dbReference type="OrthoDB" id="10051395at2759"/>
<dbReference type="SUPFAM" id="SSF56524">
    <property type="entry name" value="Oxidoreductase molybdopterin-binding domain"/>
    <property type="match status" value="1"/>
</dbReference>
<dbReference type="InParanoid" id="A0A409W620"/>
<dbReference type="Gene3D" id="2.60.40.650">
    <property type="match status" value="1"/>
</dbReference>
<feature type="domain" description="Oxidoreductase molybdopterin-binding" evidence="5">
    <location>
        <begin position="46"/>
        <end position="222"/>
    </location>
</feature>
<keyword evidence="2" id="KW-0500">Molybdenum</keyword>
<dbReference type="GO" id="GO:0008482">
    <property type="term" value="F:sulfite oxidase activity"/>
    <property type="evidence" value="ECO:0007669"/>
    <property type="project" value="TreeGrafter"/>
</dbReference>
<dbReference type="PANTHER" id="PTHR19372">
    <property type="entry name" value="SULFITE REDUCTASE"/>
    <property type="match status" value="1"/>
</dbReference>
<dbReference type="GO" id="GO:0030151">
    <property type="term" value="F:molybdenum ion binding"/>
    <property type="evidence" value="ECO:0007669"/>
    <property type="project" value="InterPro"/>
</dbReference>